<protein>
    <submittedName>
        <fullName evidence="2">Piwi domain-containing protein</fullName>
    </submittedName>
</protein>
<organism evidence="1 2">
    <name type="scientific">Bursaphelenchus xylophilus</name>
    <name type="common">Pinewood nematode worm</name>
    <name type="synonym">Aphelenchoides xylophilus</name>
    <dbReference type="NCBI Taxonomy" id="6326"/>
    <lineage>
        <taxon>Eukaryota</taxon>
        <taxon>Metazoa</taxon>
        <taxon>Ecdysozoa</taxon>
        <taxon>Nematoda</taxon>
        <taxon>Chromadorea</taxon>
        <taxon>Rhabditida</taxon>
        <taxon>Tylenchina</taxon>
        <taxon>Tylenchomorpha</taxon>
        <taxon>Aphelenchoidea</taxon>
        <taxon>Aphelenchoididae</taxon>
        <taxon>Bursaphelenchus</taxon>
    </lineage>
</organism>
<reference evidence="2" key="1">
    <citation type="submission" date="2016-11" db="UniProtKB">
        <authorList>
            <consortium name="WormBaseParasite"/>
        </authorList>
    </citation>
    <scope>IDENTIFICATION</scope>
</reference>
<proteinExistence type="predicted"/>
<dbReference type="AlphaFoldDB" id="A0A1I7SBZ1"/>
<sequence>MPKNLGIPFYVIVCRRNSGRVFLHIEDCRLDDGRMNSQPVTIKLDREIHFSGFKLSPKQKRENAIKMRQYQESESRSGFVVFPQNGYSPSHSPIINWVMEVGTFKAYPLYRKVCPDVKDYLDLRSAERKEEHTAFPYGAFVQFRKSVVDDKVVISEVLSVNRTYIFADTRVTRGIGEELNMLFLHSLGVKIPMEPRHNDEFAPGVSHVCATQADVDFSVKDLPHQPVTISIVSINSHTAEELEWSFSGWAVQKLDHQWKDSIASIFQKPGFIKRAMRCGYPAVMMVVNDMFLFDATRPFLPIVVWDQRKKRPVHRVKGDMVKVFAYDSHLTEIVFVRTGWNTRKKLESTLPVYEKCEAIFRQNCMLWLDEMAKRSKPKNESATGVCMLMNVPECFESGRRREENGIVHYLAEEIMPELNLVLQGEDLVETHLDGFASQFTRIEQRATMTNGKTKEQYDVMCKEISNRWGRLDFVVMLSDRGKGAKEQRMSVKPYLKKYEIDPVTNLVEGIREFITDFGIQIRFLHIDLNEFSDEKILRPVRRAIKALVTEVGIYLHIPFSVVKKYHVNVPPAECPEMEIAQSIDRLIKEHYAEICYLTELNQQIDFFNDS</sequence>
<dbReference type="Proteomes" id="UP000095284">
    <property type="component" value="Unplaced"/>
</dbReference>
<accession>A0A1I7SBZ1</accession>
<name>A0A1I7SBZ1_BURXY</name>
<dbReference type="WBParaSite" id="BXY_1054100.1">
    <property type="protein sequence ID" value="BXY_1054100.1"/>
    <property type="gene ID" value="BXY_1054100"/>
</dbReference>
<evidence type="ECO:0000313" key="2">
    <source>
        <dbReference type="WBParaSite" id="BXY_1054100.1"/>
    </source>
</evidence>
<evidence type="ECO:0000313" key="1">
    <source>
        <dbReference type="Proteomes" id="UP000095284"/>
    </source>
</evidence>